<evidence type="ECO:0000313" key="7">
    <source>
        <dbReference type="Proteomes" id="UP001229244"/>
    </source>
</evidence>
<comment type="caution">
    <text evidence="6">The sequence shown here is derived from an EMBL/GenBank/DDBJ whole genome shotgun (WGS) entry which is preliminary data.</text>
</comment>
<dbReference type="CDD" id="cd06332">
    <property type="entry name" value="PBP1_aromatic_compounds-like"/>
    <property type="match status" value="1"/>
</dbReference>
<dbReference type="PANTHER" id="PTHR30483">
    <property type="entry name" value="LEUCINE-SPECIFIC-BINDING PROTEIN"/>
    <property type="match status" value="1"/>
</dbReference>
<keyword evidence="7" id="KW-1185">Reference proteome</keyword>
<dbReference type="PANTHER" id="PTHR30483:SF6">
    <property type="entry name" value="PERIPLASMIC BINDING PROTEIN OF ABC TRANSPORTER FOR NATURAL AMINO ACIDS"/>
    <property type="match status" value="1"/>
</dbReference>
<dbReference type="Gene3D" id="3.40.50.2300">
    <property type="match status" value="2"/>
</dbReference>
<proteinExistence type="inferred from homology"/>
<dbReference type="SUPFAM" id="SSF53822">
    <property type="entry name" value="Periplasmic binding protein-like I"/>
    <property type="match status" value="1"/>
</dbReference>
<sequence>MQLHRRTVLALALATGLAAPSVAIAQDSDTIKIGVLATLEGAFTVLGEDGLRGAMTAVDENNGEVAGKKIEIVRGSSDASPDSAVQAARKLVEQEGVKVLVGPLSGDEGIAIKEYAKTQPDVTFLNGTSAAQDTTLREPAENFFRFSTDGAQWMAGLGEYAFNEKGYRNVATVAEDYSFPYTQVFGFMAEFCKEGGKVPSKSWVPIGNKDYSSVIATIPADVDAIYVALGGADAVNFLSQYQQAGGTAPLIGGSITVDQTVLTSKGRIHDILIGTPSAGPIADSLDTPAWNAFVEDYKKQDGAFPSPSLFAHGYYVNMKALLAALEEVNGDVSDGGEKLRAALSDLTVDTPTGEVSVDDNRNAIANIYITEVAEREDGTLYNKLVETVEQVNQTLGIPQDEFMALGQVSRDNPSCE</sequence>
<evidence type="ECO:0000313" key="6">
    <source>
        <dbReference type="EMBL" id="MDQ0313637.1"/>
    </source>
</evidence>
<keyword evidence="3" id="KW-0813">Transport</keyword>
<dbReference type="EMBL" id="JAUSUL010000001">
    <property type="protein sequence ID" value="MDQ0313637.1"/>
    <property type="molecule type" value="Genomic_DNA"/>
</dbReference>
<comment type="similarity">
    <text evidence="1">Belongs to the leucine-binding protein family.</text>
</comment>
<evidence type="ECO:0000256" key="2">
    <source>
        <dbReference type="ARBA" id="ARBA00022729"/>
    </source>
</evidence>
<protein>
    <submittedName>
        <fullName evidence="6">Branched-chain amino acid transport system substrate-binding protein</fullName>
    </submittedName>
</protein>
<gene>
    <name evidence="6" type="ORF">J2S73_000074</name>
</gene>
<feature type="domain" description="Leucine-binding protein" evidence="5">
    <location>
        <begin position="30"/>
        <end position="373"/>
    </location>
</feature>
<name>A0AAE3VKD7_9HYPH</name>
<evidence type="ECO:0000256" key="1">
    <source>
        <dbReference type="ARBA" id="ARBA00010062"/>
    </source>
</evidence>
<feature type="signal peptide" evidence="4">
    <location>
        <begin position="1"/>
        <end position="25"/>
    </location>
</feature>
<dbReference type="Pfam" id="PF13458">
    <property type="entry name" value="Peripla_BP_6"/>
    <property type="match status" value="1"/>
</dbReference>
<dbReference type="InterPro" id="IPR028081">
    <property type="entry name" value="Leu-bd"/>
</dbReference>
<accession>A0AAE3VKD7</accession>
<keyword evidence="2 4" id="KW-0732">Signal</keyword>
<dbReference type="RefSeq" id="WP_306883439.1">
    <property type="nucleotide sequence ID" value="NZ_JAUSUL010000001.1"/>
</dbReference>
<organism evidence="6 7">
    <name type="scientific">Amorphus orientalis</name>
    <dbReference type="NCBI Taxonomy" id="649198"/>
    <lineage>
        <taxon>Bacteria</taxon>
        <taxon>Pseudomonadati</taxon>
        <taxon>Pseudomonadota</taxon>
        <taxon>Alphaproteobacteria</taxon>
        <taxon>Hyphomicrobiales</taxon>
        <taxon>Amorphaceae</taxon>
        <taxon>Amorphus</taxon>
    </lineage>
</organism>
<dbReference type="Proteomes" id="UP001229244">
    <property type="component" value="Unassembled WGS sequence"/>
</dbReference>
<feature type="chain" id="PRO_5042161174" evidence="4">
    <location>
        <begin position="26"/>
        <end position="416"/>
    </location>
</feature>
<reference evidence="6" key="1">
    <citation type="submission" date="2023-07" db="EMBL/GenBank/DDBJ databases">
        <title>Genomic Encyclopedia of Type Strains, Phase IV (KMG-IV): sequencing the most valuable type-strain genomes for metagenomic binning, comparative biology and taxonomic classification.</title>
        <authorList>
            <person name="Goeker M."/>
        </authorList>
    </citation>
    <scope>NUCLEOTIDE SEQUENCE</scope>
    <source>
        <strain evidence="6">DSM 21202</strain>
    </source>
</reference>
<evidence type="ECO:0000256" key="4">
    <source>
        <dbReference type="SAM" id="SignalP"/>
    </source>
</evidence>
<evidence type="ECO:0000259" key="5">
    <source>
        <dbReference type="Pfam" id="PF13458"/>
    </source>
</evidence>
<dbReference type="AlphaFoldDB" id="A0AAE3VKD7"/>
<dbReference type="InterPro" id="IPR028082">
    <property type="entry name" value="Peripla_BP_I"/>
</dbReference>
<evidence type="ECO:0000256" key="3">
    <source>
        <dbReference type="ARBA" id="ARBA00022970"/>
    </source>
</evidence>
<dbReference type="InterPro" id="IPR051010">
    <property type="entry name" value="BCAA_transport"/>
</dbReference>
<dbReference type="GO" id="GO:0006865">
    <property type="term" value="P:amino acid transport"/>
    <property type="evidence" value="ECO:0007669"/>
    <property type="project" value="UniProtKB-KW"/>
</dbReference>
<keyword evidence="3" id="KW-0029">Amino-acid transport</keyword>